<protein>
    <submittedName>
        <fullName evidence="1">Uncharacterized protein</fullName>
    </submittedName>
</protein>
<organism evidence="1 2">
    <name type="scientific">Candidatus Argoarchaeum ethanivorans</name>
    <dbReference type="NCBI Taxonomy" id="2608793"/>
    <lineage>
        <taxon>Archaea</taxon>
        <taxon>Methanobacteriati</taxon>
        <taxon>Methanobacteriota</taxon>
        <taxon>Stenosarchaea group</taxon>
        <taxon>Methanomicrobia</taxon>
        <taxon>Methanosarcinales</taxon>
        <taxon>Methanosarcinales incertae sedis</taxon>
        <taxon>GOM Arc I cluster</taxon>
        <taxon>Candidatus Argoarchaeum</taxon>
    </lineage>
</organism>
<dbReference type="AlphaFoldDB" id="A0A811T7D0"/>
<gene>
    <name evidence="1" type="ORF">EMLJLAPB_00460</name>
</gene>
<proteinExistence type="predicted"/>
<reference evidence="1" key="1">
    <citation type="submission" date="2020-10" db="EMBL/GenBank/DDBJ databases">
        <authorList>
            <person name="Hahn C.J."/>
            <person name="Laso-Perez R."/>
            <person name="Vulcano F."/>
            <person name="Vaziourakis K.-M."/>
            <person name="Stokke R."/>
            <person name="Steen I.H."/>
            <person name="Teske A."/>
            <person name="Boetius A."/>
            <person name="Liebeke M."/>
            <person name="Amann R."/>
            <person name="Knittel K."/>
        </authorList>
    </citation>
    <scope>NUCLEOTIDE SEQUENCE</scope>
    <source>
        <strain evidence="1">Gfbio:e3339647-f889-4370-9287-4fb5cb688e4c:AG392D22_GoMArc1</strain>
    </source>
</reference>
<evidence type="ECO:0000313" key="1">
    <source>
        <dbReference type="EMBL" id="CAD6493174.1"/>
    </source>
</evidence>
<name>A0A811T7D0_9EURY</name>
<dbReference type="Proteomes" id="UP000634805">
    <property type="component" value="Unassembled WGS sequence"/>
</dbReference>
<evidence type="ECO:0000313" key="2">
    <source>
        <dbReference type="Proteomes" id="UP000634805"/>
    </source>
</evidence>
<sequence length="67" mass="7844">MAKPGIGWEDILTIYEEGRERVIIFAQAVRYFYTRLAIYKAFVISTHVLQFTKHSLFLHTECASEYA</sequence>
<dbReference type="EMBL" id="CAJHIS010000010">
    <property type="protein sequence ID" value="CAD6493174.1"/>
    <property type="molecule type" value="Genomic_DNA"/>
</dbReference>
<comment type="caution">
    <text evidence="1">The sequence shown here is derived from an EMBL/GenBank/DDBJ whole genome shotgun (WGS) entry which is preliminary data.</text>
</comment>
<accession>A0A811T7D0</accession>